<dbReference type="PANTHER" id="PTHR43058:SF1">
    <property type="entry name" value="DUF427 DOMAIN-CONTAINING PROTEIN"/>
    <property type="match status" value="1"/>
</dbReference>
<keyword evidence="3" id="KW-1185">Reference proteome</keyword>
<name>A0ABS7J1A7_9SPHN</name>
<dbReference type="EMBL" id="JAIGNK010000002">
    <property type="protein sequence ID" value="MBX7458261.1"/>
    <property type="molecule type" value="Genomic_DNA"/>
</dbReference>
<protein>
    <submittedName>
        <fullName evidence="2">DUF427 domain-containing protein</fullName>
    </submittedName>
</protein>
<dbReference type="Proteomes" id="UP000783253">
    <property type="component" value="Unassembled WGS sequence"/>
</dbReference>
<dbReference type="InterPro" id="IPR038694">
    <property type="entry name" value="DUF427_sf"/>
</dbReference>
<sequence length="168" mass="18794">MAFLGHPEPDPVGEGQESVWDYPRPAIAEPTDRHIVIRHRGVTLADTQEAWRTLETSHPPTYYLPPAGVETQFLTSNPQRSMCEWKGQARYWDVEIGGDLLTAACWSYPNPTGSFTPIAGYFAFYPEPFDECLVDGEQVIPQPGGFYGGWITSREAGPFKGIPGSRFW</sequence>
<organism evidence="2 3">
    <name type="scientific">Qipengyuania polymorpha</name>
    <dbReference type="NCBI Taxonomy" id="2867234"/>
    <lineage>
        <taxon>Bacteria</taxon>
        <taxon>Pseudomonadati</taxon>
        <taxon>Pseudomonadota</taxon>
        <taxon>Alphaproteobacteria</taxon>
        <taxon>Sphingomonadales</taxon>
        <taxon>Erythrobacteraceae</taxon>
        <taxon>Qipengyuania</taxon>
    </lineage>
</organism>
<feature type="domain" description="DUF427" evidence="1">
    <location>
        <begin position="36"/>
        <end position="127"/>
    </location>
</feature>
<evidence type="ECO:0000259" key="1">
    <source>
        <dbReference type="Pfam" id="PF04248"/>
    </source>
</evidence>
<accession>A0ABS7J1A7</accession>
<comment type="caution">
    <text evidence="2">The sequence shown here is derived from an EMBL/GenBank/DDBJ whole genome shotgun (WGS) entry which is preliminary data.</text>
</comment>
<reference evidence="2 3" key="1">
    <citation type="submission" date="2021-08" db="EMBL/GenBank/DDBJ databases">
        <title>Comparative Genomics Analysis of the Genus Qipengyuania Reveals Extensive Genetic Diversity and Metabolic Versatility, Including the Description of Fifteen Novel Species.</title>
        <authorList>
            <person name="Liu Y."/>
        </authorList>
    </citation>
    <scope>NUCLEOTIDE SEQUENCE [LARGE SCALE GENOMIC DNA]</scope>
    <source>
        <strain evidence="2 3">1NDH17</strain>
    </source>
</reference>
<gene>
    <name evidence="2" type="ORF">K3152_08390</name>
</gene>
<dbReference type="RefSeq" id="WP_221573739.1">
    <property type="nucleotide sequence ID" value="NZ_JAIGNK010000002.1"/>
</dbReference>
<evidence type="ECO:0000313" key="3">
    <source>
        <dbReference type="Proteomes" id="UP000783253"/>
    </source>
</evidence>
<proteinExistence type="predicted"/>
<dbReference type="InterPro" id="IPR007361">
    <property type="entry name" value="DUF427"/>
</dbReference>
<dbReference type="Pfam" id="PF04248">
    <property type="entry name" value="NTP_transf_9"/>
    <property type="match status" value="1"/>
</dbReference>
<dbReference type="Gene3D" id="2.170.150.40">
    <property type="entry name" value="Domain of unknown function (DUF427)"/>
    <property type="match status" value="1"/>
</dbReference>
<evidence type="ECO:0000313" key="2">
    <source>
        <dbReference type="EMBL" id="MBX7458261.1"/>
    </source>
</evidence>
<dbReference type="PANTHER" id="PTHR43058">
    <property type="entry name" value="SLR0655 PROTEIN"/>
    <property type="match status" value="1"/>
</dbReference>